<gene>
    <name evidence="1" type="ORF">Psch_03727</name>
</gene>
<evidence type="ECO:0000313" key="2">
    <source>
        <dbReference type="Proteomes" id="UP000298324"/>
    </source>
</evidence>
<accession>A0A4Y7R7M2</accession>
<dbReference type="EMBL" id="QFGA01000003">
    <property type="protein sequence ID" value="TEB04964.1"/>
    <property type="molecule type" value="Genomic_DNA"/>
</dbReference>
<dbReference type="AlphaFoldDB" id="A0A4Y7R7M2"/>
<dbReference type="PANTHER" id="PTHR36441">
    <property type="entry name" value="HYPOTHETICAL CYTOSOLIC PROTEIN"/>
    <property type="match status" value="1"/>
</dbReference>
<evidence type="ECO:0000313" key="1">
    <source>
        <dbReference type="EMBL" id="TEB04964.1"/>
    </source>
</evidence>
<comment type="caution">
    <text evidence="1">The sequence shown here is derived from an EMBL/GenBank/DDBJ whole genome shotgun (WGS) entry which is preliminary data.</text>
</comment>
<dbReference type="InterPro" id="IPR007546">
    <property type="entry name" value="DUF503"/>
</dbReference>
<dbReference type="InterPro" id="IPR036746">
    <property type="entry name" value="TT1725-like_sf"/>
</dbReference>
<name>A0A4Y7R7M2_9FIRM</name>
<reference evidence="1 2" key="1">
    <citation type="journal article" date="2018" name="Environ. Microbiol.">
        <title>Novel energy conservation strategies and behaviour of Pelotomaculum schinkii driving syntrophic propionate catabolism.</title>
        <authorList>
            <person name="Hidalgo-Ahumada C.A.P."/>
            <person name="Nobu M.K."/>
            <person name="Narihiro T."/>
            <person name="Tamaki H."/>
            <person name="Liu W.T."/>
            <person name="Kamagata Y."/>
            <person name="Stams A.J.M."/>
            <person name="Imachi H."/>
            <person name="Sousa D.Z."/>
        </authorList>
    </citation>
    <scope>NUCLEOTIDE SEQUENCE [LARGE SCALE GENOMIC DNA]</scope>
    <source>
        <strain evidence="1 2">HH</strain>
    </source>
</reference>
<sequence length="114" mass="13003">MVYKTRPVDSYGSRRELEDNRLIVGLLTVELFLGEANSLKEKRRLLKGLIDRIKARFNVSVAEVGEQDTWQRSVVGVSFVSCEQAHVHQVLAAVVRFIERQGTVLITDYQTELL</sequence>
<protein>
    <recommendedName>
        <fullName evidence="3">DUF503 domain-containing protein</fullName>
    </recommendedName>
</protein>
<dbReference type="RefSeq" id="WP_427910123.1">
    <property type="nucleotide sequence ID" value="NZ_QFGA01000003.1"/>
</dbReference>
<proteinExistence type="predicted"/>
<organism evidence="1 2">
    <name type="scientific">Pelotomaculum schinkii</name>
    <dbReference type="NCBI Taxonomy" id="78350"/>
    <lineage>
        <taxon>Bacteria</taxon>
        <taxon>Bacillati</taxon>
        <taxon>Bacillota</taxon>
        <taxon>Clostridia</taxon>
        <taxon>Eubacteriales</taxon>
        <taxon>Desulfotomaculaceae</taxon>
        <taxon>Pelotomaculum</taxon>
    </lineage>
</organism>
<dbReference type="Pfam" id="PF04456">
    <property type="entry name" value="DUF503"/>
    <property type="match status" value="1"/>
</dbReference>
<dbReference type="SUPFAM" id="SSF103007">
    <property type="entry name" value="Hypothetical protein TT1725"/>
    <property type="match status" value="1"/>
</dbReference>
<dbReference type="Proteomes" id="UP000298324">
    <property type="component" value="Unassembled WGS sequence"/>
</dbReference>
<keyword evidence="2" id="KW-1185">Reference proteome</keyword>
<dbReference type="PANTHER" id="PTHR36441:SF1">
    <property type="entry name" value="DUF503 DOMAIN-CONTAINING PROTEIN"/>
    <property type="match status" value="1"/>
</dbReference>
<dbReference type="Gene3D" id="3.30.70.1120">
    <property type="entry name" value="TT1725-like"/>
    <property type="match status" value="1"/>
</dbReference>
<evidence type="ECO:0008006" key="3">
    <source>
        <dbReference type="Google" id="ProtNLM"/>
    </source>
</evidence>